<sequence>MTCLEMPIAAAVEDCELVSGLHAGRFGTISTGAGRDRIIGVRRERGTILVGVIGRPGVNSVRVVDEVRATVVALEPGATVSVRVEAQDPAA</sequence>
<organism evidence="1 2">
    <name type="scientific">Pseudonocardia sediminis</name>
    <dbReference type="NCBI Taxonomy" id="1397368"/>
    <lineage>
        <taxon>Bacteria</taxon>
        <taxon>Bacillati</taxon>
        <taxon>Actinomycetota</taxon>
        <taxon>Actinomycetes</taxon>
        <taxon>Pseudonocardiales</taxon>
        <taxon>Pseudonocardiaceae</taxon>
        <taxon>Pseudonocardia</taxon>
    </lineage>
</organism>
<proteinExistence type="predicted"/>
<protein>
    <submittedName>
        <fullName evidence="1">Uncharacterized protein</fullName>
    </submittedName>
</protein>
<evidence type="ECO:0000313" key="2">
    <source>
        <dbReference type="Proteomes" id="UP000291591"/>
    </source>
</evidence>
<dbReference type="RefSeq" id="WP_130291141.1">
    <property type="nucleotide sequence ID" value="NZ_SHKL01000001.1"/>
</dbReference>
<gene>
    <name evidence="1" type="ORF">EV383_3823</name>
</gene>
<accession>A0A4Q7V0H4</accession>
<dbReference type="Proteomes" id="UP000291591">
    <property type="component" value="Unassembled WGS sequence"/>
</dbReference>
<reference evidence="1 2" key="1">
    <citation type="submission" date="2019-02" db="EMBL/GenBank/DDBJ databases">
        <title>Sequencing the genomes of 1000 actinobacteria strains.</title>
        <authorList>
            <person name="Klenk H.-P."/>
        </authorList>
    </citation>
    <scope>NUCLEOTIDE SEQUENCE [LARGE SCALE GENOMIC DNA]</scope>
    <source>
        <strain evidence="1 2">DSM 45779</strain>
    </source>
</reference>
<comment type="caution">
    <text evidence="1">The sequence shown here is derived from an EMBL/GenBank/DDBJ whole genome shotgun (WGS) entry which is preliminary data.</text>
</comment>
<dbReference type="EMBL" id="SHKL01000001">
    <property type="protein sequence ID" value="RZT86924.1"/>
    <property type="molecule type" value="Genomic_DNA"/>
</dbReference>
<name>A0A4Q7V0H4_PSEST</name>
<evidence type="ECO:0000313" key="1">
    <source>
        <dbReference type="EMBL" id="RZT86924.1"/>
    </source>
</evidence>
<keyword evidence="2" id="KW-1185">Reference proteome</keyword>
<dbReference type="AlphaFoldDB" id="A0A4Q7V0H4"/>